<feature type="compositionally biased region" description="Basic and acidic residues" evidence="1">
    <location>
        <begin position="25"/>
        <end position="35"/>
    </location>
</feature>
<dbReference type="AlphaFoldDB" id="A0A9W9ZJ34"/>
<sequence length="114" mass="12801">MTFYIPGVPLLISAYQQRVRGKAAKSSDGRTHEVQGAHSPSTGQQQQIRHQTSKDIKPDNLLLDAKGHVIFSNFGLSGVFFGQEKLNEVAEQSLTWHLRNSQLKIPLRLQMSFL</sequence>
<gene>
    <name evidence="2" type="ORF">OS493_033475</name>
</gene>
<evidence type="ECO:0008006" key="4">
    <source>
        <dbReference type="Google" id="ProtNLM"/>
    </source>
</evidence>
<accession>A0A9W9ZJ34</accession>
<dbReference type="Gene3D" id="1.10.510.10">
    <property type="entry name" value="Transferase(Phosphotransferase) domain 1"/>
    <property type="match status" value="1"/>
</dbReference>
<organism evidence="2 3">
    <name type="scientific">Desmophyllum pertusum</name>
    <dbReference type="NCBI Taxonomy" id="174260"/>
    <lineage>
        <taxon>Eukaryota</taxon>
        <taxon>Metazoa</taxon>
        <taxon>Cnidaria</taxon>
        <taxon>Anthozoa</taxon>
        <taxon>Hexacorallia</taxon>
        <taxon>Scleractinia</taxon>
        <taxon>Caryophylliina</taxon>
        <taxon>Caryophylliidae</taxon>
        <taxon>Desmophyllum</taxon>
    </lineage>
</organism>
<evidence type="ECO:0000313" key="2">
    <source>
        <dbReference type="EMBL" id="KAJ7382683.1"/>
    </source>
</evidence>
<dbReference type="EMBL" id="MU825917">
    <property type="protein sequence ID" value="KAJ7382683.1"/>
    <property type="molecule type" value="Genomic_DNA"/>
</dbReference>
<comment type="caution">
    <text evidence="2">The sequence shown here is derived from an EMBL/GenBank/DDBJ whole genome shotgun (WGS) entry which is preliminary data.</text>
</comment>
<reference evidence="2" key="1">
    <citation type="submission" date="2023-01" db="EMBL/GenBank/DDBJ databases">
        <title>Genome assembly of the deep-sea coral Lophelia pertusa.</title>
        <authorList>
            <person name="Herrera S."/>
            <person name="Cordes E."/>
        </authorList>
    </citation>
    <scope>NUCLEOTIDE SEQUENCE</scope>
    <source>
        <strain evidence="2">USNM1676648</strain>
        <tissue evidence="2">Polyp</tissue>
    </source>
</reference>
<evidence type="ECO:0000256" key="1">
    <source>
        <dbReference type="SAM" id="MobiDB-lite"/>
    </source>
</evidence>
<dbReference type="InterPro" id="IPR011009">
    <property type="entry name" value="Kinase-like_dom_sf"/>
</dbReference>
<keyword evidence="3" id="KW-1185">Reference proteome</keyword>
<protein>
    <recommendedName>
        <fullName evidence="4">Protein kinase domain-containing protein</fullName>
    </recommendedName>
</protein>
<proteinExistence type="predicted"/>
<feature type="region of interest" description="Disordered" evidence="1">
    <location>
        <begin position="22"/>
        <end position="54"/>
    </location>
</feature>
<feature type="compositionally biased region" description="Polar residues" evidence="1">
    <location>
        <begin position="38"/>
        <end position="50"/>
    </location>
</feature>
<dbReference type="Proteomes" id="UP001163046">
    <property type="component" value="Unassembled WGS sequence"/>
</dbReference>
<evidence type="ECO:0000313" key="3">
    <source>
        <dbReference type="Proteomes" id="UP001163046"/>
    </source>
</evidence>
<name>A0A9W9ZJ34_9CNID</name>
<dbReference type="SUPFAM" id="SSF56112">
    <property type="entry name" value="Protein kinase-like (PK-like)"/>
    <property type="match status" value="1"/>
</dbReference>